<evidence type="ECO:0000313" key="2">
    <source>
        <dbReference type="EMBL" id="KRR22377.1"/>
    </source>
</evidence>
<dbReference type="EMBL" id="LLYA01000165">
    <property type="protein sequence ID" value="KRR22377.1"/>
    <property type="molecule type" value="Genomic_DNA"/>
</dbReference>
<protein>
    <submittedName>
        <fullName evidence="2">Uncharacterized protein</fullName>
    </submittedName>
</protein>
<comment type="caution">
    <text evidence="2">The sequence shown here is derived from an EMBL/GenBank/DDBJ whole genome shotgun (WGS) entry which is preliminary data.</text>
</comment>
<feature type="region of interest" description="Disordered" evidence="1">
    <location>
        <begin position="44"/>
        <end position="64"/>
    </location>
</feature>
<evidence type="ECO:0000313" key="3">
    <source>
        <dbReference type="Proteomes" id="UP000052023"/>
    </source>
</evidence>
<proteinExistence type="predicted"/>
<gene>
    <name evidence="2" type="ORF">CQ13_29420</name>
</gene>
<evidence type="ECO:0000256" key="1">
    <source>
        <dbReference type="SAM" id="MobiDB-lite"/>
    </source>
</evidence>
<feature type="compositionally biased region" description="Basic and acidic residues" evidence="1">
    <location>
        <begin position="44"/>
        <end position="55"/>
    </location>
</feature>
<dbReference type="Proteomes" id="UP000052023">
    <property type="component" value="Unassembled WGS sequence"/>
</dbReference>
<dbReference type="RefSeq" id="WP_057845288.1">
    <property type="nucleotide sequence ID" value="NZ_LLYA01000165.1"/>
</dbReference>
<dbReference type="AlphaFoldDB" id="A0A0R3MQK6"/>
<reference evidence="2 3" key="1">
    <citation type="submission" date="2014-03" db="EMBL/GenBank/DDBJ databases">
        <title>Bradyrhizobium valentinum sp. nov., isolated from effective nodules of Lupinus mariae-josephae, a lupine endemic of basic-lime soils in Eastern Spain.</title>
        <authorList>
            <person name="Duran D."/>
            <person name="Rey L."/>
            <person name="Navarro A."/>
            <person name="Busquets A."/>
            <person name="Imperial J."/>
            <person name="Ruiz-Argueso T."/>
        </authorList>
    </citation>
    <scope>NUCLEOTIDE SEQUENCE [LARGE SCALE GENOMIC DNA]</scope>
    <source>
        <strain evidence="2 3">Ro19</strain>
    </source>
</reference>
<organism evidence="2 3">
    <name type="scientific">Bradyrhizobium retamae</name>
    <dbReference type="NCBI Taxonomy" id="1300035"/>
    <lineage>
        <taxon>Bacteria</taxon>
        <taxon>Pseudomonadati</taxon>
        <taxon>Pseudomonadota</taxon>
        <taxon>Alphaproteobacteria</taxon>
        <taxon>Hyphomicrobiales</taxon>
        <taxon>Nitrobacteraceae</taxon>
        <taxon>Bradyrhizobium</taxon>
    </lineage>
</organism>
<accession>A0A0R3MQK6</accession>
<keyword evidence="3" id="KW-1185">Reference proteome</keyword>
<name>A0A0R3MQK6_9BRAD</name>
<sequence length="64" mass="7299">MLSLSPKERGQAAAEALLLVVELGGPTMLSRIGIRRALNRRHVREFNPKGKEPHWGKRKLKRDQ</sequence>